<dbReference type="AlphaFoldDB" id="A0A7X6R4U4"/>
<reference evidence="1 2" key="1">
    <citation type="submission" date="2020-04" db="EMBL/GenBank/DDBJ databases">
        <title>MicrobeNet Type strains.</title>
        <authorList>
            <person name="Nicholson A.C."/>
        </authorList>
    </citation>
    <scope>NUCLEOTIDE SEQUENCE [LARGE SCALE GENOMIC DNA]</scope>
    <source>
        <strain evidence="1 2">DSM 44956</strain>
    </source>
</reference>
<sequence length="67" mass="7950">MTSPDPPHHRTYVRADGMLAEFMCRVHLLDLTRERARELRHIHRLHHPDECIVHLESAYLLLIEEDG</sequence>
<proteinExistence type="predicted"/>
<organism evidence="1 2">
    <name type="scientific">Nocardia gamkensis</name>
    <dbReference type="NCBI Taxonomy" id="352869"/>
    <lineage>
        <taxon>Bacteria</taxon>
        <taxon>Bacillati</taxon>
        <taxon>Actinomycetota</taxon>
        <taxon>Actinomycetes</taxon>
        <taxon>Mycobacteriales</taxon>
        <taxon>Nocardiaceae</taxon>
        <taxon>Nocardia</taxon>
    </lineage>
</organism>
<comment type="caution">
    <text evidence="1">The sequence shown here is derived from an EMBL/GenBank/DDBJ whole genome shotgun (WGS) entry which is preliminary data.</text>
</comment>
<accession>A0A7X6R4U4</accession>
<protein>
    <submittedName>
        <fullName evidence="1">Uncharacterized protein</fullName>
    </submittedName>
</protein>
<evidence type="ECO:0000313" key="2">
    <source>
        <dbReference type="Proteomes" id="UP000540698"/>
    </source>
</evidence>
<dbReference type="EMBL" id="JAAXOS010000010">
    <property type="protein sequence ID" value="NKY28702.1"/>
    <property type="molecule type" value="Genomic_DNA"/>
</dbReference>
<keyword evidence="2" id="KW-1185">Reference proteome</keyword>
<dbReference type="Proteomes" id="UP000540698">
    <property type="component" value="Unassembled WGS sequence"/>
</dbReference>
<name>A0A7X6R4U4_9NOCA</name>
<evidence type="ECO:0000313" key="1">
    <source>
        <dbReference type="EMBL" id="NKY28702.1"/>
    </source>
</evidence>
<gene>
    <name evidence="1" type="ORF">HGB38_21145</name>
</gene>